<keyword evidence="4" id="KW-1185">Reference proteome</keyword>
<dbReference type="PANTHER" id="PTHR30441:SF4">
    <property type="entry name" value="PROTEIN ASMA"/>
    <property type="match status" value="1"/>
</dbReference>
<feature type="domain" description="AsmA" evidence="2">
    <location>
        <begin position="254"/>
        <end position="511"/>
    </location>
</feature>
<proteinExistence type="predicted"/>
<dbReference type="Pfam" id="PF05170">
    <property type="entry name" value="AsmA"/>
    <property type="match status" value="2"/>
</dbReference>
<reference evidence="3 4" key="1">
    <citation type="journal article" date="2012" name="BMC Genomics">
        <title>Comparative genomics of bacteria in the genus Providencia isolated from wild Drosophila melanogaster.</title>
        <authorList>
            <person name="Galac M.R."/>
            <person name="Lazzaro B.P."/>
        </authorList>
    </citation>
    <scope>NUCLEOTIDE SEQUENCE [LARGE SCALE GENOMIC DNA]</scope>
    <source>
        <strain evidence="3 4">DSM 19968</strain>
    </source>
</reference>
<feature type="domain" description="AsmA" evidence="2">
    <location>
        <begin position="6"/>
        <end position="220"/>
    </location>
</feature>
<gene>
    <name evidence="3" type="ORF">OOA_09853</name>
</gene>
<dbReference type="PATRIC" id="fig|1141662.3.peg.2001"/>
<dbReference type="eggNOG" id="COG2982">
    <property type="taxonomic scope" value="Bacteria"/>
</dbReference>
<dbReference type="InterPro" id="IPR007844">
    <property type="entry name" value="AsmA"/>
</dbReference>
<dbReference type="RefSeq" id="WP_008911984.1">
    <property type="nucleotide sequence ID" value="NZ_KB233222.1"/>
</dbReference>
<accession>K8WMY1</accession>
<evidence type="ECO:0000313" key="3">
    <source>
        <dbReference type="EMBL" id="EKT61899.1"/>
    </source>
</evidence>
<comment type="caution">
    <text evidence="3">The sequence shown here is derived from an EMBL/GenBank/DDBJ whole genome shotgun (WGS) entry which is preliminary data.</text>
</comment>
<dbReference type="NCBIfam" id="NF008091">
    <property type="entry name" value="PRK10833.1"/>
    <property type="match status" value="1"/>
</dbReference>
<sequence>MKRFLTTLVILLVVVVVGLTALVMLVNPNDFRQYLVEAVEKKSGYHLEFNGDMRWHVLPRLSIITGPISITAPNANQPVLGAENMRLDVELWPLLSHRLSIQQIVLDGAVIRHTPESEPQISDNSPIAPAGNQPVSQTTEKSKWLLDIERIEVSNSLVIWKTKNDEYNLRNIDLSLKKSDEQKIVAKFSGNLNKNQQELNFNARADIDLSQLSRQVNGQLTQFDYTFTGVDLPEGGISGQLTSDFVYVKDDIATASLNNIAINANDSMLTGKITATFGNIPDINIKLSSSTLNLDKLLGAAHSIDNKETTIETDNPARVGVKPVISGKQAQQYDLSSLKTFTANISVNIDNLIYRGMPINGVKFSAQNETPLLTISQLEGKAFGGQFSLPLSINYSDIPANVTAKPDFKSINLTPLLKAFNMPEKLSGIVSINANLSGPGYDDNAVKNLWQGPINLSLQNARLEGLNIPLLIQQSISRVTDKINAPVNTGNYTTVELFTANGRLNKGTMNIMSMNATSDLISITGQGWANIPAETLDVNLGVQITKGWGGDSRFIQQLQSMTIPLRIYGGWDSLQYQLNVEKLIRNELRTQAKEALGNFLKKEEKKGLNDLLNAL</sequence>
<organism evidence="3 4">
    <name type="scientific">Providencia burhodogranariea DSM 19968</name>
    <dbReference type="NCBI Taxonomy" id="1141662"/>
    <lineage>
        <taxon>Bacteria</taxon>
        <taxon>Pseudomonadati</taxon>
        <taxon>Pseudomonadota</taxon>
        <taxon>Gammaproteobacteria</taxon>
        <taxon>Enterobacterales</taxon>
        <taxon>Morganellaceae</taxon>
        <taxon>Providencia</taxon>
    </lineage>
</organism>
<protein>
    <submittedName>
        <fullName evidence="3">Putative assembly protein</fullName>
    </submittedName>
</protein>
<name>K8WMY1_9GAMM</name>
<dbReference type="GO" id="GO:0005886">
    <property type="term" value="C:plasma membrane"/>
    <property type="evidence" value="ECO:0007669"/>
    <property type="project" value="TreeGrafter"/>
</dbReference>
<dbReference type="GO" id="GO:0090313">
    <property type="term" value="P:regulation of protein targeting to membrane"/>
    <property type="evidence" value="ECO:0007669"/>
    <property type="project" value="TreeGrafter"/>
</dbReference>
<dbReference type="EMBL" id="AKKL01000023">
    <property type="protein sequence ID" value="EKT61899.1"/>
    <property type="molecule type" value="Genomic_DNA"/>
</dbReference>
<feature type="region of interest" description="Disordered" evidence="1">
    <location>
        <begin position="116"/>
        <end position="136"/>
    </location>
</feature>
<evidence type="ECO:0000256" key="1">
    <source>
        <dbReference type="SAM" id="MobiDB-lite"/>
    </source>
</evidence>
<evidence type="ECO:0000313" key="4">
    <source>
        <dbReference type="Proteomes" id="UP000009336"/>
    </source>
</evidence>
<dbReference type="AlphaFoldDB" id="K8WMY1"/>
<dbReference type="OrthoDB" id="9766390at2"/>
<dbReference type="PANTHER" id="PTHR30441">
    <property type="entry name" value="DUF748 DOMAIN-CONTAINING PROTEIN"/>
    <property type="match status" value="1"/>
</dbReference>
<dbReference type="STRING" id="1141662.OOA_09853"/>
<dbReference type="HOGENOM" id="CLU_012870_3_1_6"/>
<evidence type="ECO:0000259" key="2">
    <source>
        <dbReference type="Pfam" id="PF05170"/>
    </source>
</evidence>
<dbReference type="InterPro" id="IPR052894">
    <property type="entry name" value="AsmA-related"/>
</dbReference>
<dbReference type="Proteomes" id="UP000009336">
    <property type="component" value="Unassembled WGS sequence"/>
</dbReference>